<accession>A0ABQ2P774</accession>
<sequence>MSYDLYLKPRNGTIDRTALTQYFTNRPGYKTEGGEVWYLNEETGVYFYFNFAEKTAVDSKQATAEEEAEEEDEFQSYPIAFNLNYFRPSFFVLEAEPEVTALVRHFDLVAMDPQMDGMGVGDYSAEKLKTGWLYGNDTGYRAYIGLQKSTEPVFHLPGEQLERSWHWNRHRDNFYQSLGVDQFVPMIMFMARDNQAVTMSVWPDGIPVAMTPVDYVCIVRKEHTPTRFFRKQPQDMVIVPWAEVEPVLLAHGKSIANGKAISVNYTTPPKEVIKFVTSRVKQDWTPVRLRADQVLNSEIYLRFAEEGKE</sequence>
<keyword evidence="2" id="KW-1185">Reference proteome</keyword>
<comment type="caution">
    <text evidence="1">The sequence shown here is derived from an EMBL/GenBank/DDBJ whole genome shotgun (WGS) entry which is preliminary data.</text>
</comment>
<protein>
    <submittedName>
        <fullName evidence="1">Uncharacterized protein</fullName>
    </submittedName>
</protein>
<reference evidence="2" key="1">
    <citation type="journal article" date="2019" name="Int. J. Syst. Evol. Microbiol.">
        <title>The Global Catalogue of Microorganisms (GCM) 10K type strain sequencing project: providing services to taxonomists for standard genome sequencing and annotation.</title>
        <authorList>
            <consortium name="The Broad Institute Genomics Platform"/>
            <consortium name="The Broad Institute Genome Sequencing Center for Infectious Disease"/>
            <person name="Wu L."/>
            <person name="Ma J."/>
        </authorList>
    </citation>
    <scope>NUCLEOTIDE SEQUENCE [LARGE SCALE GENOMIC DNA]</scope>
    <source>
        <strain evidence="2">CGMCC 1.8859</strain>
    </source>
</reference>
<dbReference type="EMBL" id="BMLX01000001">
    <property type="protein sequence ID" value="GGP19373.1"/>
    <property type="molecule type" value="Genomic_DNA"/>
</dbReference>
<evidence type="ECO:0000313" key="2">
    <source>
        <dbReference type="Proteomes" id="UP000637267"/>
    </source>
</evidence>
<gene>
    <name evidence="1" type="ORF">GCM10010970_10290</name>
</gene>
<evidence type="ECO:0000313" key="1">
    <source>
        <dbReference type="EMBL" id="GGP19373.1"/>
    </source>
</evidence>
<dbReference type="RefSeq" id="WP_188702991.1">
    <property type="nucleotide sequence ID" value="NZ_BMLX01000001.1"/>
</dbReference>
<name>A0ABQ2P774_9NEIS</name>
<dbReference type="Proteomes" id="UP000637267">
    <property type="component" value="Unassembled WGS sequence"/>
</dbReference>
<organism evidence="1 2">
    <name type="scientific">Silvimonas iriomotensis</name>
    <dbReference type="NCBI Taxonomy" id="449662"/>
    <lineage>
        <taxon>Bacteria</taxon>
        <taxon>Pseudomonadati</taxon>
        <taxon>Pseudomonadota</taxon>
        <taxon>Betaproteobacteria</taxon>
        <taxon>Neisseriales</taxon>
        <taxon>Chitinibacteraceae</taxon>
        <taxon>Silvimonas</taxon>
    </lineage>
</organism>
<proteinExistence type="predicted"/>